<dbReference type="SUPFAM" id="SSF52833">
    <property type="entry name" value="Thioredoxin-like"/>
    <property type="match status" value="1"/>
</dbReference>
<dbReference type="EMBL" id="JAHIBW010000023">
    <property type="protein sequence ID" value="KAG7298820.1"/>
    <property type="molecule type" value="Genomic_DNA"/>
</dbReference>
<evidence type="ECO:0000313" key="2">
    <source>
        <dbReference type="EMBL" id="KAG7298820.1"/>
    </source>
</evidence>
<evidence type="ECO:0000259" key="1">
    <source>
        <dbReference type="PROSITE" id="PS51352"/>
    </source>
</evidence>
<proteinExistence type="predicted"/>
<organism evidence="2 3">
    <name type="scientific">Plutella xylostella</name>
    <name type="common">Diamondback moth</name>
    <name type="synonym">Plutella maculipennis</name>
    <dbReference type="NCBI Taxonomy" id="51655"/>
    <lineage>
        <taxon>Eukaryota</taxon>
        <taxon>Metazoa</taxon>
        <taxon>Ecdysozoa</taxon>
        <taxon>Arthropoda</taxon>
        <taxon>Hexapoda</taxon>
        <taxon>Insecta</taxon>
        <taxon>Pterygota</taxon>
        <taxon>Neoptera</taxon>
        <taxon>Endopterygota</taxon>
        <taxon>Lepidoptera</taxon>
        <taxon>Glossata</taxon>
        <taxon>Ditrysia</taxon>
        <taxon>Yponomeutoidea</taxon>
        <taxon>Plutellidae</taxon>
        <taxon>Plutella</taxon>
    </lineage>
</organism>
<dbReference type="Gene3D" id="3.40.30.10">
    <property type="entry name" value="Glutaredoxin"/>
    <property type="match status" value="1"/>
</dbReference>
<dbReference type="InterPro" id="IPR051063">
    <property type="entry name" value="PDI"/>
</dbReference>
<dbReference type="Pfam" id="PF00085">
    <property type="entry name" value="Thioredoxin"/>
    <property type="match status" value="1"/>
</dbReference>
<comment type="caution">
    <text evidence="2">The sequence shown here is derived from an EMBL/GenBank/DDBJ whole genome shotgun (WGS) entry which is preliminary data.</text>
</comment>
<dbReference type="PANTHER" id="PTHR45672">
    <property type="entry name" value="PROTEIN DISULFIDE-ISOMERASE C17H9.14C-RELATED"/>
    <property type="match status" value="1"/>
</dbReference>
<dbReference type="PROSITE" id="PS51352">
    <property type="entry name" value="THIOREDOXIN_2"/>
    <property type="match status" value="1"/>
</dbReference>
<accession>A0ABQ7Q0Y7</accession>
<protein>
    <recommendedName>
        <fullName evidence="1">Thioredoxin domain-containing protein</fullName>
    </recommendedName>
</protein>
<keyword evidence="3" id="KW-1185">Reference proteome</keyword>
<dbReference type="Proteomes" id="UP000823941">
    <property type="component" value="Chromosome 23"/>
</dbReference>
<sequence length="341" mass="38537">MSCAHFKPIVSKTCKFKRVIWKLDKSQTHLTSKSYCTKETVRNLDKGKDLSIRVDKERYLTKSVTNLLNLELVKLTQNAVAEKKEDSMHFYTGIQKRGTGSRMIKNNNLEPATSREYFSKTKPDKDQEAEISVYHIKKDEKLVDNNGDECLNVKEYSTIDDEPTFVDKIMMALGFKFTMIQSPAIDASNYDTVSHTNTPLLFGDQKDLEILSTVSFSHNESLRQNLKSNQEAGFGVNVLQCTDNDFESLINDSKATIVMFYASWCGNCATIKPAFSKLATTLKSEGMGKAIAIDASINPRTADFAHVEIIPTFKLYKSGKEIAVYNGDRSFEDFLNFVKKN</sequence>
<name>A0ABQ7Q0Y7_PLUXY</name>
<dbReference type="InterPro" id="IPR036249">
    <property type="entry name" value="Thioredoxin-like_sf"/>
</dbReference>
<reference evidence="2 3" key="1">
    <citation type="submission" date="2021-06" db="EMBL/GenBank/DDBJ databases">
        <title>A haploid diamondback moth (Plutella xylostella L.) genome assembly resolves 31 chromosomes and identifies a diamide resistance mutation.</title>
        <authorList>
            <person name="Ward C.M."/>
            <person name="Perry K.D."/>
            <person name="Baker G."/>
            <person name="Powis K."/>
            <person name="Heckel D.G."/>
            <person name="Baxter S.W."/>
        </authorList>
    </citation>
    <scope>NUCLEOTIDE SEQUENCE [LARGE SCALE GENOMIC DNA]</scope>
    <source>
        <strain evidence="2 3">LV</strain>
        <tissue evidence="2">Single pupa</tissue>
    </source>
</reference>
<feature type="domain" description="Thioredoxin" evidence="1">
    <location>
        <begin position="200"/>
        <end position="341"/>
    </location>
</feature>
<dbReference type="InterPro" id="IPR013766">
    <property type="entry name" value="Thioredoxin_domain"/>
</dbReference>
<evidence type="ECO:0000313" key="3">
    <source>
        <dbReference type="Proteomes" id="UP000823941"/>
    </source>
</evidence>
<dbReference type="CDD" id="cd02961">
    <property type="entry name" value="PDI_a_family"/>
    <property type="match status" value="1"/>
</dbReference>
<gene>
    <name evidence="2" type="ORF">JYU34_017261</name>
</gene>